<dbReference type="PRINTS" id="PR00111">
    <property type="entry name" value="ABHYDROLASE"/>
</dbReference>
<dbReference type="PIRSF" id="PIRSF006431">
    <property type="entry name" value="Pept_S33"/>
    <property type="match status" value="1"/>
</dbReference>
<evidence type="ECO:0000313" key="14">
    <source>
        <dbReference type="EMBL" id="MBB4225534.1"/>
    </source>
</evidence>
<dbReference type="Gene3D" id="3.40.50.1820">
    <property type="entry name" value="alpha/beta hydrolase"/>
    <property type="match status" value="1"/>
</dbReference>
<dbReference type="EC" id="3.4.11.5" evidence="4 11"/>
<keyword evidence="8 11" id="KW-0645">Protease</keyword>
<dbReference type="InterPro" id="IPR002410">
    <property type="entry name" value="Peptidase_S33"/>
</dbReference>
<evidence type="ECO:0000256" key="2">
    <source>
        <dbReference type="ARBA" id="ARBA00004496"/>
    </source>
</evidence>
<evidence type="ECO:0000256" key="11">
    <source>
        <dbReference type="PIRNR" id="PIRNR006431"/>
    </source>
</evidence>
<organism evidence="14 15">
    <name type="scientific">Variovorax guangxiensis</name>
    <dbReference type="NCBI Taxonomy" id="1775474"/>
    <lineage>
        <taxon>Bacteria</taxon>
        <taxon>Pseudomonadati</taxon>
        <taxon>Pseudomonadota</taxon>
        <taxon>Betaproteobacteria</taxon>
        <taxon>Burkholderiales</taxon>
        <taxon>Comamonadaceae</taxon>
        <taxon>Variovorax</taxon>
    </lineage>
</organism>
<evidence type="ECO:0000256" key="3">
    <source>
        <dbReference type="ARBA" id="ARBA00010088"/>
    </source>
</evidence>
<evidence type="ECO:0000256" key="10">
    <source>
        <dbReference type="ARBA" id="ARBA00029605"/>
    </source>
</evidence>
<comment type="subcellular location">
    <subcellularLocation>
        <location evidence="2 11">Cytoplasm</location>
    </subcellularLocation>
</comment>
<gene>
    <name evidence="14" type="ORF">GGD71_006347</name>
</gene>
<evidence type="ECO:0000256" key="6">
    <source>
        <dbReference type="ARBA" id="ARBA00022438"/>
    </source>
</evidence>
<feature type="domain" description="AB hydrolase-1" evidence="13">
    <location>
        <begin position="34"/>
        <end position="287"/>
    </location>
</feature>
<sequence>MTQGPRPIIHRLPLDGGHVMHVEEHGDPAGLPALVLHGGPGSGSSPVLRRDFDARRYRIICPDQRGSGRSTPAGAITANTLADLLDDLRRLRDHLRIERWLVVGGSWGATLALAHALDQPGAVAGLLLRNVFLARGGDIHGFFAQAVRHGDPEWRALWNEAWRRQCPITDVIAQALAHGTPQRQCRIAALWFAWEQRMATGRPAPQPDDATLQRLVARYRVQAHYLRHGCWLRAPTLLQRCVALPTVPTLIVHGTQDRVCPPQGARALAHALQGRAILRWVSGAGHDPTHPAIAAAMRQALNDYALTQAFSGAGESAPGMRISAGAG</sequence>
<reference evidence="14 15" key="1">
    <citation type="submission" date="2020-08" db="EMBL/GenBank/DDBJ databases">
        <title>Genomic Encyclopedia of Type Strains, Phase IV (KMG-V): Genome sequencing to study the core and pangenomes of soil and plant-associated prokaryotes.</title>
        <authorList>
            <person name="Whitman W."/>
        </authorList>
    </citation>
    <scope>NUCLEOTIDE SEQUENCE [LARGE SCALE GENOMIC DNA]</scope>
    <source>
        <strain evidence="14 15">34/80</strain>
    </source>
</reference>
<accession>A0A840FZ52</accession>
<evidence type="ECO:0000256" key="12">
    <source>
        <dbReference type="PIRSR" id="PIRSR006431-1"/>
    </source>
</evidence>
<feature type="active site" description="Proton donor" evidence="12">
    <location>
        <position position="286"/>
    </location>
</feature>
<dbReference type="RefSeq" id="WP_311737083.1">
    <property type="nucleotide sequence ID" value="NZ_JACIFZ010000013.1"/>
</dbReference>
<dbReference type="InterPro" id="IPR000073">
    <property type="entry name" value="AB_hydrolase_1"/>
</dbReference>
<keyword evidence="9 11" id="KW-0378">Hydrolase</keyword>
<evidence type="ECO:0000256" key="7">
    <source>
        <dbReference type="ARBA" id="ARBA00022490"/>
    </source>
</evidence>
<dbReference type="EMBL" id="JACIFZ010000013">
    <property type="protein sequence ID" value="MBB4225534.1"/>
    <property type="molecule type" value="Genomic_DNA"/>
</dbReference>
<feature type="active site" description="Nucleophile" evidence="12">
    <location>
        <position position="106"/>
    </location>
</feature>
<dbReference type="PANTHER" id="PTHR43722:SF1">
    <property type="entry name" value="PROLINE IMINOPEPTIDASE"/>
    <property type="match status" value="1"/>
</dbReference>
<dbReference type="GO" id="GO:0004177">
    <property type="term" value="F:aminopeptidase activity"/>
    <property type="evidence" value="ECO:0007669"/>
    <property type="project" value="UniProtKB-UniRule"/>
</dbReference>
<evidence type="ECO:0000256" key="1">
    <source>
        <dbReference type="ARBA" id="ARBA00001585"/>
    </source>
</evidence>
<evidence type="ECO:0000259" key="13">
    <source>
        <dbReference type="Pfam" id="PF00561"/>
    </source>
</evidence>
<proteinExistence type="inferred from homology"/>
<comment type="similarity">
    <text evidence="3 11">Belongs to the peptidase S33 family.</text>
</comment>
<evidence type="ECO:0000313" key="15">
    <source>
        <dbReference type="Proteomes" id="UP000524450"/>
    </source>
</evidence>
<dbReference type="GO" id="GO:0005737">
    <property type="term" value="C:cytoplasm"/>
    <property type="evidence" value="ECO:0007669"/>
    <property type="project" value="UniProtKB-SubCell"/>
</dbReference>
<name>A0A840FZ52_9BURK</name>
<dbReference type="PRINTS" id="PR00793">
    <property type="entry name" value="PROAMNOPTASE"/>
</dbReference>
<dbReference type="Pfam" id="PF00561">
    <property type="entry name" value="Abhydrolase_1"/>
    <property type="match status" value="1"/>
</dbReference>
<dbReference type="PANTHER" id="PTHR43722">
    <property type="entry name" value="PROLINE IMINOPEPTIDASE"/>
    <property type="match status" value="1"/>
</dbReference>
<evidence type="ECO:0000256" key="4">
    <source>
        <dbReference type="ARBA" id="ARBA00012568"/>
    </source>
</evidence>
<keyword evidence="6 11" id="KW-0031">Aminopeptidase</keyword>
<dbReference type="Proteomes" id="UP000524450">
    <property type="component" value="Unassembled WGS sequence"/>
</dbReference>
<dbReference type="SUPFAM" id="SSF53474">
    <property type="entry name" value="alpha/beta-Hydrolases"/>
    <property type="match status" value="1"/>
</dbReference>
<keyword evidence="7 11" id="KW-0963">Cytoplasm</keyword>
<evidence type="ECO:0000256" key="5">
    <source>
        <dbReference type="ARBA" id="ARBA00021843"/>
    </source>
</evidence>
<protein>
    <recommendedName>
        <fullName evidence="5 11">Proline iminopeptidase</fullName>
        <shortName evidence="11">PIP</shortName>
        <ecNumber evidence="4 11">3.4.11.5</ecNumber>
    </recommendedName>
    <alternativeName>
        <fullName evidence="10 11">Prolyl aminopeptidase</fullName>
    </alternativeName>
</protein>
<feature type="active site" evidence="12">
    <location>
        <position position="257"/>
    </location>
</feature>
<dbReference type="InterPro" id="IPR029058">
    <property type="entry name" value="AB_hydrolase_fold"/>
</dbReference>
<dbReference type="InterPro" id="IPR005944">
    <property type="entry name" value="Pro_iminopeptidase"/>
</dbReference>
<dbReference type="AlphaFoldDB" id="A0A840FZ52"/>
<evidence type="ECO:0000256" key="9">
    <source>
        <dbReference type="ARBA" id="ARBA00022801"/>
    </source>
</evidence>
<comment type="catalytic activity">
    <reaction evidence="1 11">
        <text>Release of N-terminal proline from a peptide.</text>
        <dbReference type="EC" id="3.4.11.5"/>
    </reaction>
</comment>
<evidence type="ECO:0000256" key="8">
    <source>
        <dbReference type="ARBA" id="ARBA00022670"/>
    </source>
</evidence>
<comment type="caution">
    <text evidence="14">The sequence shown here is derived from an EMBL/GenBank/DDBJ whole genome shotgun (WGS) entry which is preliminary data.</text>
</comment>
<dbReference type="GO" id="GO:0006508">
    <property type="term" value="P:proteolysis"/>
    <property type="evidence" value="ECO:0007669"/>
    <property type="project" value="UniProtKB-KW"/>
</dbReference>